<sequence>MDKGKECALETSYYDFYFANNIKWNNILKISKINLKLRFLYVNMEKDVCNILYEHFILRIRGFNYEF</sequence>
<evidence type="ECO:0000313" key="4">
    <source>
        <dbReference type="Proteomes" id="UP000220111"/>
    </source>
</evidence>
<protein>
    <submittedName>
        <fullName evidence="1">Uncharacterized protein</fullName>
    </submittedName>
</protein>
<gene>
    <name evidence="2" type="ORF">CN684_20675</name>
    <name evidence="1" type="ORF">COO17_23335</name>
</gene>
<reference evidence="3 4" key="1">
    <citation type="submission" date="2017-09" db="EMBL/GenBank/DDBJ databases">
        <title>Large-scale bioinformatics analysis of Bacillus genomes uncovers conserved roles of natural products in bacterial physiology.</title>
        <authorList>
            <consortium name="Agbiome Team Llc"/>
            <person name="Bleich R.M."/>
            <person name="Grubbs K.J."/>
            <person name="Santa Maria K.C."/>
            <person name="Allen S.E."/>
            <person name="Farag S."/>
            <person name="Shank E.A."/>
            <person name="Bowers A."/>
        </authorList>
    </citation>
    <scope>NUCLEOTIDE SEQUENCE [LARGE SCALE GENOMIC DNA]</scope>
    <source>
        <strain evidence="2 3">AFS004017</strain>
        <strain evidence="1 4">AFS098222</strain>
    </source>
</reference>
<dbReference type="EMBL" id="NVPQ01000087">
    <property type="protein sequence ID" value="PDY37423.1"/>
    <property type="molecule type" value="Genomic_DNA"/>
</dbReference>
<evidence type="ECO:0000313" key="2">
    <source>
        <dbReference type="EMBL" id="PEJ05403.1"/>
    </source>
</evidence>
<dbReference type="AlphaFoldDB" id="A0A2A8AX89"/>
<organism evidence="1 4">
    <name type="scientific">Bacillus wiedmannii</name>
    <dbReference type="NCBI Taxonomy" id="1890302"/>
    <lineage>
        <taxon>Bacteria</taxon>
        <taxon>Bacillati</taxon>
        <taxon>Bacillota</taxon>
        <taxon>Bacilli</taxon>
        <taxon>Bacillales</taxon>
        <taxon>Bacillaceae</taxon>
        <taxon>Bacillus</taxon>
        <taxon>Bacillus cereus group</taxon>
    </lineage>
</organism>
<proteinExistence type="predicted"/>
<evidence type="ECO:0000313" key="1">
    <source>
        <dbReference type="EMBL" id="PDY37423.1"/>
    </source>
</evidence>
<name>A0A2A8AX89_9BACI</name>
<dbReference type="Proteomes" id="UP000220111">
    <property type="component" value="Unassembled WGS sequence"/>
</dbReference>
<accession>A0A2A8AX89</accession>
<evidence type="ECO:0000313" key="3">
    <source>
        <dbReference type="Proteomes" id="UP000220045"/>
    </source>
</evidence>
<comment type="caution">
    <text evidence="1">The sequence shown here is derived from an EMBL/GenBank/DDBJ whole genome shotgun (WGS) entry which is preliminary data.</text>
</comment>
<dbReference type="EMBL" id="NUEL01000034">
    <property type="protein sequence ID" value="PEJ05403.1"/>
    <property type="molecule type" value="Genomic_DNA"/>
</dbReference>
<dbReference type="Proteomes" id="UP000220045">
    <property type="component" value="Unassembled WGS sequence"/>
</dbReference>